<sequence>MATPAVEMDDLMDIGIKELRDGLSRHLAYVREGHTITVTDHGKPIAQISPVGGPSRLQQLIAEGLVRPPLRPKRRARIPSEAGGIVSDLVSEQRG</sequence>
<dbReference type="Proteomes" id="UP001500280">
    <property type="component" value="Unassembled WGS sequence"/>
</dbReference>
<protein>
    <recommendedName>
        <fullName evidence="4">Antitoxin</fullName>
    </recommendedName>
</protein>
<keyword evidence="3" id="KW-1185">Reference proteome</keyword>
<dbReference type="PANTHER" id="PTHR35377">
    <property type="entry name" value="ANTITOXIN VAPB49-RELATED-RELATED"/>
    <property type="match status" value="1"/>
</dbReference>
<evidence type="ECO:0008006" key="4">
    <source>
        <dbReference type="Google" id="ProtNLM"/>
    </source>
</evidence>
<evidence type="ECO:0000313" key="3">
    <source>
        <dbReference type="Proteomes" id="UP001500280"/>
    </source>
</evidence>
<organism evidence="2 3">
    <name type="scientific">Kribbella yunnanensis</name>
    <dbReference type="NCBI Taxonomy" id="190194"/>
    <lineage>
        <taxon>Bacteria</taxon>
        <taxon>Bacillati</taxon>
        <taxon>Actinomycetota</taxon>
        <taxon>Actinomycetes</taxon>
        <taxon>Propionibacteriales</taxon>
        <taxon>Kribbellaceae</taxon>
        <taxon>Kribbella</taxon>
    </lineage>
</organism>
<gene>
    <name evidence="2" type="ORF">GCM10009745_66300</name>
</gene>
<evidence type="ECO:0000256" key="1">
    <source>
        <dbReference type="ARBA" id="ARBA00009981"/>
    </source>
</evidence>
<dbReference type="InterPro" id="IPR036165">
    <property type="entry name" value="YefM-like_sf"/>
</dbReference>
<dbReference type="InterPro" id="IPR051416">
    <property type="entry name" value="phD-YefM_TA_antitoxins"/>
</dbReference>
<dbReference type="EMBL" id="BAAANF010000022">
    <property type="protein sequence ID" value="GAA1709132.1"/>
    <property type="molecule type" value="Genomic_DNA"/>
</dbReference>
<accession>A0ABN2IPL0</accession>
<name>A0ABN2IPL0_9ACTN</name>
<evidence type="ECO:0000313" key="2">
    <source>
        <dbReference type="EMBL" id="GAA1709132.1"/>
    </source>
</evidence>
<reference evidence="2 3" key="1">
    <citation type="journal article" date="2019" name="Int. J. Syst. Evol. Microbiol.">
        <title>The Global Catalogue of Microorganisms (GCM) 10K type strain sequencing project: providing services to taxonomists for standard genome sequencing and annotation.</title>
        <authorList>
            <consortium name="The Broad Institute Genomics Platform"/>
            <consortium name="The Broad Institute Genome Sequencing Center for Infectious Disease"/>
            <person name="Wu L."/>
            <person name="Ma J."/>
        </authorList>
    </citation>
    <scope>NUCLEOTIDE SEQUENCE [LARGE SCALE GENOMIC DNA]</scope>
    <source>
        <strain evidence="2 3">JCM 14307</strain>
    </source>
</reference>
<comment type="caution">
    <text evidence="2">The sequence shown here is derived from an EMBL/GenBank/DDBJ whole genome shotgun (WGS) entry which is preliminary data.</text>
</comment>
<comment type="similarity">
    <text evidence="1">Belongs to the phD/YefM antitoxin family.</text>
</comment>
<dbReference type="SUPFAM" id="SSF143120">
    <property type="entry name" value="YefM-like"/>
    <property type="match status" value="1"/>
</dbReference>
<proteinExistence type="inferred from homology"/>
<dbReference type="PANTHER" id="PTHR35377:SF8">
    <property type="entry name" value="ANTITOXIN VAPB22"/>
    <property type="match status" value="1"/>
</dbReference>